<proteinExistence type="predicted"/>
<sequence>MLNNDGTPCTSYDPTEHNTLPVTRCGVEMQRVVFLHTPSGTKVPSVKVPSLTLGGGYVSLASLELAEELRCRFGVSIILMTGARTSTMLMRRKSGTIPIVDYDVCEGGGKVFEVFGRPTLEEPTLCPSWTAQFVSTTGAPEQLDSDPLTRQGPLWDVFRILHADGYHLDAKSFSTSFLVD</sequence>
<dbReference type="EMBL" id="CYKH01000604">
    <property type="protein sequence ID" value="CUG06574.1"/>
    <property type="molecule type" value="Genomic_DNA"/>
</dbReference>
<accession>A0A0S4J338</accession>
<reference evidence="2" key="1">
    <citation type="submission" date="2015-09" db="EMBL/GenBank/DDBJ databases">
        <authorList>
            <consortium name="Pathogen Informatics"/>
        </authorList>
    </citation>
    <scope>NUCLEOTIDE SEQUENCE [LARGE SCALE GENOMIC DNA]</scope>
    <source>
        <strain evidence="2">Lake Konstanz</strain>
    </source>
</reference>
<feature type="non-terminal residue" evidence="1">
    <location>
        <position position="180"/>
    </location>
</feature>
<protein>
    <submittedName>
        <fullName evidence="1">Uncharacterized protein</fullName>
    </submittedName>
</protein>
<dbReference type="AlphaFoldDB" id="A0A0S4J338"/>
<dbReference type="Proteomes" id="UP000051952">
    <property type="component" value="Unassembled WGS sequence"/>
</dbReference>
<evidence type="ECO:0000313" key="2">
    <source>
        <dbReference type="Proteomes" id="UP000051952"/>
    </source>
</evidence>
<organism evidence="1 2">
    <name type="scientific">Bodo saltans</name>
    <name type="common">Flagellated protozoan</name>
    <dbReference type="NCBI Taxonomy" id="75058"/>
    <lineage>
        <taxon>Eukaryota</taxon>
        <taxon>Discoba</taxon>
        <taxon>Euglenozoa</taxon>
        <taxon>Kinetoplastea</taxon>
        <taxon>Metakinetoplastina</taxon>
        <taxon>Eubodonida</taxon>
        <taxon>Bodonidae</taxon>
        <taxon>Bodo</taxon>
    </lineage>
</organism>
<dbReference type="VEuPathDB" id="TriTrypDB:BSAL_04975"/>
<evidence type="ECO:0000313" key="1">
    <source>
        <dbReference type="EMBL" id="CUG06574.1"/>
    </source>
</evidence>
<keyword evidence="2" id="KW-1185">Reference proteome</keyword>
<gene>
    <name evidence="1" type="ORF">BSAL_04975</name>
</gene>
<name>A0A0S4J338_BODSA</name>
<dbReference type="OrthoDB" id="407888at2759"/>